<reference evidence="2" key="1">
    <citation type="journal article" date="2021" name="PeerJ">
        <title>Extensive microbial diversity within the chicken gut microbiome revealed by metagenomics and culture.</title>
        <authorList>
            <person name="Gilroy R."/>
            <person name="Ravi A."/>
            <person name="Getino M."/>
            <person name="Pursley I."/>
            <person name="Horton D.L."/>
            <person name="Alikhan N.F."/>
            <person name="Baker D."/>
            <person name="Gharbi K."/>
            <person name="Hall N."/>
            <person name="Watson M."/>
            <person name="Adriaenssens E.M."/>
            <person name="Foster-Nyarko E."/>
            <person name="Jarju S."/>
            <person name="Secka A."/>
            <person name="Antonio M."/>
            <person name="Oren A."/>
            <person name="Chaudhuri R.R."/>
            <person name="La Ragione R."/>
            <person name="Hildebrand F."/>
            <person name="Pallen M.J."/>
        </authorList>
    </citation>
    <scope>NUCLEOTIDE SEQUENCE</scope>
    <source>
        <strain evidence="2">ChiGjej4B4-18154</strain>
    </source>
</reference>
<dbReference type="PANTHER" id="PTHR43451">
    <property type="entry name" value="ACETYLTRANSFERASE (GNAT) FAMILY PROTEIN"/>
    <property type="match status" value="1"/>
</dbReference>
<dbReference type="CDD" id="cd04301">
    <property type="entry name" value="NAT_SF"/>
    <property type="match status" value="1"/>
</dbReference>
<sequence length="149" mass="17085">MNIRPYRSSDCPALAELFYETVHTVNAAHYTPDQLNAWADGKVDLEAWDHSFREHYTLVAEEEGKILGFGDIAVDGYLDRLYVHRLHQRQGIAAALCDRLEQTVKGSIVTHASITARPFFEARGYRVVKQQQVERHGVLLTNFVMEKQR</sequence>
<dbReference type="AlphaFoldDB" id="A0A9D2E6J2"/>
<dbReference type="PANTHER" id="PTHR43451:SF1">
    <property type="entry name" value="ACETYLTRANSFERASE"/>
    <property type="match status" value="1"/>
</dbReference>
<proteinExistence type="predicted"/>
<gene>
    <name evidence="2" type="ORF">H9813_10945</name>
</gene>
<dbReference type="Pfam" id="PF13673">
    <property type="entry name" value="Acetyltransf_10"/>
    <property type="match status" value="1"/>
</dbReference>
<dbReference type="EMBL" id="DXBV01000114">
    <property type="protein sequence ID" value="HIZ31728.1"/>
    <property type="molecule type" value="Genomic_DNA"/>
</dbReference>
<evidence type="ECO:0000259" key="1">
    <source>
        <dbReference type="PROSITE" id="PS51186"/>
    </source>
</evidence>
<dbReference type="InterPro" id="IPR016181">
    <property type="entry name" value="Acyl_CoA_acyltransferase"/>
</dbReference>
<dbReference type="GO" id="GO:0016747">
    <property type="term" value="F:acyltransferase activity, transferring groups other than amino-acyl groups"/>
    <property type="evidence" value="ECO:0007669"/>
    <property type="project" value="InterPro"/>
</dbReference>
<evidence type="ECO:0000313" key="3">
    <source>
        <dbReference type="Proteomes" id="UP000824035"/>
    </source>
</evidence>
<keyword evidence="2" id="KW-0012">Acyltransferase</keyword>
<name>A0A9D2E6J2_9FIRM</name>
<evidence type="ECO:0000313" key="2">
    <source>
        <dbReference type="EMBL" id="HIZ31728.1"/>
    </source>
</evidence>
<dbReference type="InterPro" id="IPR000182">
    <property type="entry name" value="GNAT_dom"/>
</dbReference>
<dbReference type="SUPFAM" id="SSF55729">
    <property type="entry name" value="Acyl-CoA N-acyltransferases (Nat)"/>
    <property type="match status" value="1"/>
</dbReference>
<feature type="domain" description="N-acetyltransferase" evidence="1">
    <location>
        <begin position="1"/>
        <end position="149"/>
    </location>
</feature>
<protein>
    <submittedName>
        <fullName evidence="2">GNAT family N-acetyltransferase</fullName>
        <ecNumber evidence="2">2.3.1.-</ecNumber>
    </submittedName>
</protein>
<dbReference type="Gene3D" id="3.40.630.30">
    <property type="match status" value="1"/>
</dbReference>
<accession>A0A9D2E6J2</accession>
<keyword evidence="2" id="KW-0808">Transferase</keyword>
<dbReference type="InterPro" id="IPR052564">
    <property type="entry name" value="N-acetyltrans/Recomb-assoc"/>
</dbReference>
<dbReference type="PROSITE" id="PS51186">
    <property type="entry name" value="GNAT"/>
    <property type="match status" value="1"/>
</dbReference>
<comment type="caution">
    <text evidence="2">The sequence shown here is derived from an EMBL/GenBank/DDBJ whole genome shotgun (WGS) entry which is preliminary data.</text>
</comment>
<dbReference type="Proteomes" id="UP000824035">
    <property type="component" value="Unassembled WGS sequence"/>
</dbReference>
<dbReference type="EC" id="2.3.1.-" evidence="2"/>
<reference evidence="2" key="2">
    <citation type="submission" date="2021-04" db="EMBL/GenBank/DDBJ databases">
        <authorList>
            <person name="Gilroy R."/>
        </authorList>
    </citation>
    <scope>NUCLEOTIDE SEQUENCE</scope>
    <source>
        <strain evidence="2">ChiGjej4B4-18154</strain>
    </source>
</reference>
<organism evidence="2 3">
    <name type="scientific">Candidatus Allofournierella merdipullorum</name>
    <dbReference type="NCBI Taxonomy" id="2838595"/>
    <lineage>
        <taxon>Bacteria</taxon>
        <taxon>Bacillati</taxon>
        <taxon>Bacillota</taxon>
        <taxon>Clostridia</taxon>
        <taxon>Eubacteriales</taxon>
        <taxon>Oscillospiraceae</taxon>
        <taxon>Allofournierella</taxon>
    </lineage>
</organism>